<gene>
    <name evidence="8" type="ORF">HW532_19825</name>
</gene>
<dbReference type="InterPro" id="IPR051692">
    <property type="entry name" value="OMP-like"/>
</dbReference>
<comment type="subcellular location">
    <subcellularLocation>
        <location evidence="1">Cell outer membrane</location>
    </subcellularLocation>
</comment>
<evidence type="ECO:0000256" key="6">
    <source>
        <dbReference type="SAM" id="SignalP"/>
    </source>
</evidence>
<evidence type="ECO:0000256" key="1">
    <source>
        <dbReference type="ARBA" id="ARBA00004442"/>
    </source>
</evidence>
<dbReference type="KEGG" id="kmn:HW532_19825"/>
<reference evidence="8 9" key="1">
    <citation type="submission" date="2020-06" db="EMBL/GenBank/DDBJ databases">
        <title>Genome sequence of 2 isolates from Red Sea Mangroves.</title>
        <authorList>
            <person name="Sefrji F."/>
            <person name="Michoud G."/>
            <person name="Merlino G."/>
            <person name="Daffonchio D."/>
        </authorList>
    </citation>
    <scope>NUCLEOTIDE SEQUENCE [LARGE SCALE GENOMIC DNA]</scope>
    <source>
        <strain evidence="8 9">R1DC25</strain>
    </source>
</reference>
<dbReference type="InterPro" id="IPR011250">
    <property type="entry name" value="OMP/PagP_B-barrel"/>
</dbReference>
<dbReference type="AlphaFoldDB" id="A0A7S8C7C5"/>
<dbReference type="InterPro" id="IPR027385">
    <property type="entry name" value="Beta-barrel_OMP"/>
</dbReference>
<protein>
    <submittedName>
        <fullName evidence="8">Porin family protein</fullName>
    </submittedName>
</protein>
<evidence type="ECO:0000259" key="7">
    <source>
        <dbReference type="Pfam" id="PF13505"/>
    </source>
</evidence>
<comment type="similarity">
    <text evidence="5">Belongs to the Omp25/RopB family.</text>
</comment>
<feature type="chain" id="PRO_5032895284" evidence="6">
    <location>
        <begin position="18"/>
        <end position="234"/>
    </location>
</feature>
<evidence type="ECO:0000256" key="3">
    <source>
        <dbReference type="ARBA" id="ARBA00023136"/>
    </source>
</evidence>
<keyword evidence="2 6" id="KW-0732">Signal</keyword>
<dbReference type="EMBL" id="CP058214">
    <property type="protein sequence ID" value="QPC44750.1"/>
    <property type="molecule type" value="Genomic_DNA"/>
</dbReference>
<dbReference type="RefSeq" id="WP_213162119.1">
    <property type="nucleotide sequence ID" value="NZ_CP058214.1"/>
</dbReference>
<evidence type="ECO:0000313" key="8">
    <source>
        <dbReference type="EMBL" id="QPC44750.1"/>
    </source>
</evidence>
<keyword evidence="4" id="KW-0998">Cell outer membrane</keyword>
<organism evidence="8 9">
    <name type="scientific">Kaustia mangrovi</name>
    <dbReference type="NCBI Taxonomy" id="2593653"/>
    <lineage>
        <taxon>Bacteria</taxon>
        <taxon>Pseudomonadati</taxon>
        <taxon>Pseudomonadota</taxon>
        <taxon>Alphaproteobacteria</taxon>
        <taxon>Hyphomicrobiales</taxon>
        <taxon>Parvibaculaceae</taxon>
        <taxon>Kaustia</taxon>
    </lineage>
</organism>
<dbReference type="Pfam" id="PF13505">
    <property type="entry name" value="OMP_b-brl"/>
    <property type="match status" value="1"/>
</dbReference>
<dbReference type="PANTHER" id="PTHR34001:SF3">
    <property type="entry name" value="BLL7405 PROTEIN"/>
    <property type="match status" value="1"/>
</dbReference>
<evidence type="ECO:0000313" key="9">
    <source>
        <dbReference type="Proteomes" id="UP000593594"/>
    </source>
</evidence>
<name>A0A7S8C7C5_9HYPH</name>
<dbReference type="PANTHER" id="PTHR34001">
    <property type="entry name" value="BLL7405 PROTEIN"/>
    <property type="match status" value="1"/>
</dbReference>
<dbReference type="Proteomes" id="UP000593594">
    <property type="component" value="Chromosome"/>
</dbReference>
<evidence type="ECO:0000256" key="5">
    <source>
        <dbReference type="ARBA" id="ARBA00038306"/>
    </source>
</evidence>
<dbReference type="Gene3D" id="2.40.160.20">
    <property type="match status" value="1"/>
</dbReference>
<feature type="signal peptide" evidence="6">
    <location>
        <begin position="1"/>
        <end position="17"/>
    </location>
</feature>
<keyword evidence="9" id="KW-1185">Reference proteome</keyword>
<keyword evidence="3" id="KW-0472">Membrane</keyword>
<dbReference type="GO" id="GO:0009279">
    <property type="term" value="C:cell outer membrane"/>
    <property type="evidence" value="ECO:0007669"/>
    <property type="project" value="UniProtKB-SubCell"/>
</dbReference>
<feature type="domain" description="Outer membrane protein beta-barrel" evidence="7">
    <location>
        <begin position="30"/>
        <end position="227"/>
    </location>
</feature>
<sequence length="234" mass="25013">MAMFAAAMTVGSAGASAADLFVPPPAEEAVVPAPPMDTTYDWSGVYLGGHAGWGWMDAKMRNETVGTHKLDADSFVGGVLGGVSFQSGNVVYGLEGDVTWGSLSSPYKALCETPCAPAFEESFRVGPIGTIRGRVGYAANRTLFFVTAGLGIADARAKLRRDPDSARDSRVHYGVVVGAGIEYAVTDTVLLRGEYLYGNYGKKTYRWPNAADRIDFETNTVRAAVSFKLDPFLF</sequence>
<dbReference type="SUPFAM" id="SSF56925">
    <property type="entry name" value="OMPA-like"/>
    <property type="match status" value="1"/>
</dbReference>
<proteinExistence type="inferred from homology"/>
<accession>A0A7S8C7C5</accession>
<evidence type="ECO:0000256" key="4">
    <source>
        <dbReference type="ARBA" id="ARBA00023237"/>
    </source>
</evidence>
<evidence type="ECO:0000256" key="2">
    <source>
        <dbReference type="ARBA" id="ARBA00022729"/>
    </source>
</evidence>